<dbReference type="AlphaFoldDB" id="A0A8J6NRL9"/>
<evidence type="ECO:0000313" key="2">
    <source>
        <dbReference type="Proteomes" id="UP000605201"/>
    </source>
</evidence>
<sequence length="69" mass="8152">MPASFFHDFLKLKNMATMANIKQIVVEKVCAYRDKKDDVFVPVCSVIIIIEQYKMEKNWLHIEKFKISS</sequence>
<dbReference type="Proteomes" id="UP000605201">
    <property type="component" value="Unassembled WGS sequence"/>
</dbReference>
<proteinExistence type="predicted"/>
<gene>
    <name evidence="1" type="ORF">H8D96_05570</name>
</gene>
<organism evidence="1 2">
    <name type="scientific">Candidatus Desulfatibia vada</name>
    <dbReference type="NCBI Taxonomy" id="2841696"/>
    <lineage>
        <taxon>Bacteria</taxon>
        <taxon>Pseudomonadati</taxon>
        <taxon>Thermodesulfobacteriota</taxon>
        <taxon>Desulfobacteria</taxon>
        <taxon>Desulfobacterales</taxon>
        <taxon>Desulfobacterales incertae sedis</taxon>
        <taxon>Candidatus Desulfatibia</taxon>
    </lineage>
</organism>
<name>A0A8J6NRL9_9BACT</name>
<comment type="caution">
    <text evidence="1">The sequence shown here is derived from an EMBL/GenBank/DDBJ whole genome shotgun (WGS) entry which is preliminary data.</text>
</comment>
<dbReference type="EMBL" id="JACNIG010000140">
    <property type="protein sequence ID" value="MBC8431369.1"/>
    <property type="molecule type" value="Genomic_DNA"/>
</dbReference>
<reference evidence="1 2" key="1">
    <citation type="submission" date="2020-08" db="EMBL/GenBank/DDBJ databases">
        <title>Bridging the membrane lipid divide: bacteria of the FCB group superphylum have the potential to synthesize archaeal ether lipids.</title>
        <authorList>
            <person name="Villanueva L."/>
            <person name="Von Meijenfeldt F.A.B."/>
            <person name="Westbye A.B."/>
            <person name="Yadav S."/>
            <person name="Hopmans E.C."/>
            <person name="Dutilh B.E."/>
            <person name="Sinninghe Damste J.S."/>
        </authorList>
    </citation>
    <scope>NUCLEOTIDE SEQUENCE [LARGE SCALE GENOMIC DNA]</scope>
    <source>
        <strain evidence="1">NIOZ-UU17</strain>
    </source>
</reference>
<protein>
    <submittedName>
        <fullName evidence="1">Uncharacterized protein</fullName>
    </submittedName>
</protein>
<accession>A0A8J6NRL9</accession>
<evidence type="ECO:0000313" key="1">
    <source>
        <dbReference type="EMBL" id="MBC8431369.1"/>
    </source>
</evidence>